<dbReference type="Proteomes" id="UP000288216">
    <property type="component" value="Unassembled WGS sequence"/>
</dbReference>
<dbReference type="STRING" id="75743.A0A401QB69"/>
<protein>
    <submittedName>
        <fullName evidence="1">Uncharacterized protein</fullName>
    </submittedName>
</protein>
<gene>
    <name evidence="1" type="ORF">scyTo_0021660</name>
</gene>
<dbReference type="EMBL" id="BFAA01019613">
    <property type="protein sequence ID" value="GCB82621.1"/>
    <property type="molecule type" value="Genomic_DNA"/>
</dbReference>
<comment type="caution">
    <text evidence="1">The sequence shown here is derived from an EMBL/GenBank/DDBJ whole genome shotgun (WGS) entry which is preliminary data.</text>
</comment>
<sequence>MTNEEPLPKKVRLSESDFKTLSRDDLCSSPSFL</sequence>
<evidence type="ECO:0000313" key="2">
    <source>
        <dbReference type="Proteomes" id="UP000288216"/>
    </source>
</evidence>
<proteinExistence type="predicted"/>
<dbReference type="OrthoDB" id="3366661at2759"/>
<name>A0A401QB69_SCYTO</name>
<feature type="non-terminal residue" evidence="1">
    <location>
        <position position="33"/>
    </location>
</feature>
<evidence type="ECO:0000313" key="1">
    <source>
        <dbReference type="EMBL" id="GCB82621.1"/>
    </source>
</evidence>
<dbReference type="AlphaFoldDB" id="A0A401QB69"/>
<keyword evidence="2" id="KW-1185">Reference proteome</keyword>
<organism evidence="1 2">
    <name type="scientific">Scyliorhinus torazame</name>
    <name type="common">Cloudy catshark</name>
    <name type="synonym">Catulus torazame</name>
    <dbReference type="NCBI Taxonomy" id="75743"/>
    <lineage>
        <taxon>Eukaryota</taxon>
        <taxon>Metazoa</taxon>
        <taxon>Chordata</taxon>
        <taxon>Craniata</taxon>
        <taxon>Vertebrata</taxon>
        <taxon>Chondrichthyes</taxon>
        <taxon>Elasmobranchii</taxon>
        <taxon>Galeomorphii</taxon>
        <taxon>Galeoidea</taxon>
        <taxon>Carcharhiniformes</taxon>
        <taxon>Scyliorhinidae</taxon>
        <taxon>Scyliorhinus</taxon>
    </lineage>
</organism>
<accession>A0A401QB69</accession>
<reference evidence="1 2" key="1">
    <citation type="journal article" date="2018" name="Nat. Ecol. Evol.">
        <title>Shark genomes provide insights into elasmobranch evolution and the origin of vertebrates.</title>
        <authorList>
            <person name="Hara Y"/>
            <person name="Yamaguchi K"/>
            <person name="Onimaru K"/>
            <person name="Kadota M"/>
            <person name="Koyanagi M"/>
            <person name="Keeley SD"/>
            <person name="Tatsumi K"/>
            <person name="Tanaka K"/>
            <person name="Motone F"/>
            <person name="Kageyama Y"/>
            <person name="Nozu R"/>
            <person name="Adachi N"/>
            <person name="Nishimura O"/>
            <person name="Nakagawa R"/>
            <person name="Tanegashima C"/>
            <person name="Kiyatake I"/>
            <person name="Matsumoto R"/>
            <person name="Murakumo K"/>
            <person name="Nishida K"/>
            <person name="Terakita A"/>
            <person name="Kuratani S"/>
            <person name="Sato K"/>
            <person name="Hyodo S Kuraku.S."/>
        </authorList>
    </citation>
    <scope>NUCLEOTIDE SEQUENCE [LARGE SCALE GENOMIC DNA]</scope>
</reference>